<feature type="transmembrane region" description="Helical" evidence="7">
    <location>
        <begin position="141"/>
        <end position="164"/>
    </location>
</feature>
<dbReference type="GO" id="GO:0012505">
    <property type="term" value="C:endomembrane system"/>
    <property type="evidence" value="ECO:0007669"/>
    <property type="project" value="UniProtKB-SubCell"/>
</dbReference>
<evidence type="ECO:0000256" key="1">
    <source>
        <dbReference type="ARBA" id="ARBA00004127"/>
    </source>
</evidence>
<dbReference type="GO" id="GO:0000166">
    <property type="term" value="F:nucleotide binding"/>
    <property type="evidence" value="ECO:0007669"/>
    <property type="project" value="InterPro"/>
</dbReference>
<dbReference type="InterPro" id="IPR023299">
    <property type="entry name" value="ATPase_P-typ_cyto_dom_N"/>
</dbReference>
<dbReference type="Proteomes" id="UP001295684">
    <property type="component" value="Unassembled WGS sequence"/>
</dbReference>
<dbReference type="InterPro" id="IPR006068">
    <property type="entry name" value="ATPase_P-typ_cation-transptr_C"/>
</dbReference>
<feature type="domain" description="Cation-transporting P-type ATPase C-terminal" evidence="9">
    <location>
        <begin position="844"/>
        <end position="1023"/>
    </location>
</feature>
<feature type="transmembrane region" description="Helical" evidence="7">
    <location>
        <begin position="892"/>
        <end position="914"/>
    </location>
</feature>
<dbReference type="Gene3D" id="2.70.150.10">
    <property type="entry name" value="Calcium-transporting ATPase, cytoplasmic transduction domain A"/>
    <property type="match status" value="1"/>
</dbReference>
<keyword evidence="4" id="KW-0460">Magnesium</keyword>
<dbReference type="Gene3D" id="3.40.50.1000">
    <property type="entry name" value="HAD superfamily/HAD-like"/>
    <property type="match status" value="1"/>
</dbReference>
<evidence type="ECO:0000259" key="9">
    <source>
        <dbReference type="Pfam" id="PF00689"/>
    </source>
</evidence>
<evidence type="ECO:0000256" key="5">
    <source>
        <dbReference type="ARBA" id="ARBA00022989"/>
    </source>
</evidence>
<feature type="transmembrane region" description="Helical" evidence="7">
    <location>
        <begin position="965"/>
        <end position="989"/>
    </location>
</feature>
<evidence type="ECO:0000313" key="11">
    <source>
        <dbReference type="Proteomes" id="UP001295684"/>
    </source>
</evidence>
<dbReference type="InterPro" id="IPR023298">
    <property type="entry name" value="ATPase_P-typ_TM_dom_sf"/>
</dbReference>
<comment type="caution">
    <text evidence="10">The sequence shown here is derived from an EMBL/GenBank/DDBJ whole genome shotgun (WGS) entry which is preliminary data.</text>
</comment>
<protein>
    <recommendedName>
        <fullName evidence="12">Cation-transporting P-type ATPase N-terminal domain-containing protein</fullName>
    </recommendedName>
</protein>
<dbReference type="GO" id="GO:0005886">
    <property type="term" value="C:plasma membrane"/>
    <property type="evidence" value="ECO:0007669"/>
    <property type="project" value="TreeGrafter"/>
</dbReference>
<dbReference type="PANTHER" id="PTHR24093:SF369">
    <property type="entry name" value="CALCIUM-TRANSPORTING ATPASE"/>
    <property type="match status" value="1"/>
</dbReference>
<evidence type="ECO:0000313" key="10">
    <source>
        <dbReference type="EMBL" id="CAI2377115.1"/>
    </source>
</evidence>
<keyword evidence="5 7" id="KW-1133">Transmembrane helix</keyword>
<feature type="transmembrane region" description="Helical" evidence="7">
    <location>
        <begin position="820"/>
        <end position="840"/>
    </location>
</feature>
<feature type="transmembrane region" description="Helical" evidence="7">
    <location>
        <begin position="852"/>
        <end position="868"/>
    </location>
</feature>
<dbReference type="AlphaFoldDB" id="A0AAD1XQK8"/>
<dbReference type="InterPro" id="IPR036412">
    <property type="entry name" value="HAD-like_sf"/>
</dbReference>
<evidence type="ECO:0000256" key="4">
    <source>
        <dbReference type="ARBA" id="ARBA00022842"/>
    </source>
</evidence>
<dbReference type="Gene3D" id="1.20.1110.10">
    <property type="entry name" value="Calcium-transporting ATPase, transmembrane domain"/>
    <property type="match status" value="1"/>
</dbReference>
<feature type="transmembrane region" description="Helical" evidence="7">
    <location>
        <begin position="332"/>
        <end position="351"/>
    </location>
</feature>
<keyword evidence="2 7" id="KW-0812">Transmembrane</keyword>
<keyword evidence="11" id="KW-1185">Reference proteome</keyword>
<keyword evidence="6 7" id="KW-0472">Membrane</keyword>
<name>A0AAD1XQK8_EUPCR</name>
<dbReference type="SUPFAM" id="SSF81660">
    <property type="entry name" value="Metal cation-transporting ATPase, ATP-binding domain N"/>
    <property type="match status" value="1"/>
</dbReference>
<dbReference type="Pfam" id="PF00689">
    <property type="entry name" value="Cation_ATPase_C"/>
    <property type="match status" value="1"/>
</dbReference>
<evidence type="ECO:0000256" key="3">
    <source>
        <dbReference type="ARBA" id="ARBA00022723"/>
    </source>
</evidence>
<dbReference type="GO" id="GO:0046872">
    <property type="term" value="F:metal ion binding"/>
    <property type="evidence" value="ECO:0007669"/>
    <property type="project" value="UniProtKB-KW"/>
</dbReference>
<evidence type="ECO:0000259" key="8">
    <source>
        <dbReference type="Pfam" id="PF00122"/>
    </source>
</evidence>
<dbReference type="InterPro" id="IPR008250">
    <property type="entry name" value="ATPase_P-typ_transduc_dom_A_sf"/>
</dbReference>
<reference evidence="10" key="1">
    <citation type="submission" date="2023-07" db="EMBL/GenBank/DDBJ databases">
        <authorList>
            <consortium name="AG Swart"/>
            <person name="Singh M."/>
            <person name="Singh A."/>
            <person name="Seah K."/>
            <person name="Emmerich C."/>
        </authorList>
    </citation>
    <scope>NUCLEOTIDE SEQUENCE</scope>
    <source>
        <strain evidence="10">DP1</strain>
    </source>
</reference>
<feature type="transmembrane region" description="Helical" evidence="7">
    <location>
        <begin position="371"/>
        <end position="394"/>
    </location>
</feature>
<accession>A0AAD1XQK8</accession>
<dbReference type="InterPro" id="IPR059000">
    <property type="entry name" value="ATPase_P-type_domA"/>
</dbReference>
<keyword evidence="3" id="KW-0479">Metal-binding</keyword>
<dbReference type="Gene3D" id="3.40.1110.10">
    <property type="entry name" value="Calcium-transporting ATPase, cytoplasmic domain N"/>
    <property type="match status" value="1"/>
</dbReference>
<dbReference type="SUPFAM" id="SSF81665">
    <property type="entry name" value="Calcium ATPase, transmembrane domain M"/>
    <property type="match status" value="1"/>
</dbReference>
<feature type="transmembrane region" description="Helical" evidence="7">
    <location>
        <begin position="117"/>
        <end position="135"/>
    </location>
</feature>
<dbReference type="SUPFAM" id="SSF81653">
    <property type="entry name" value="Calcium ATPase, transduction domain A"/>
    <property type="match status" value="1"/>
</dbReference>
<dbReference type="SUPFAM" id="SSF56784">
    <property type="entry name" value="HAD-like"/>
    <property type="match status" value="1"/>
</dbReference>
<feature type="transmembrane region" description="Helical" evidence="7">
    <location>
        <begin position="1001"/>
        <end position="1020"/>
    </location>
</feature>
<evidence type="ECO:0000256" key="2">
    <source>
        <dbReference type="ARBA" id="ARBA00022692"/>
    </source>
</evidence>
<feature type="domain" description="P-type ATPase A" evidence="8">
    <location>
        <begin position="183"/>
        <end position="299"/>
    </location>
</feature>
<dbReference type="EMBL" id="CAMPGE010018724">
    <property type="protein sequence ID" value="CAI2377115.1"/>
    <property type="molecule type" value="Genomic_DNA"/>
</dbReference>
<evidence type="ECO:0000256" key="6">
    <source>
        <dbReference type="ARBA" id="ARBA00023136"/>
    </source>
</evidence>
<evidence type="ECO:0000256" key="7">
    <source>
        <dbReference type="SAM" id="Phobius"/>
    </source>
</evidence>
<dbReference type="PANTHER" id="PTHR24093">
    <property type="entry name" value="CATION TRANSPORTING ATPASE"/>
    <property type="match status" value="1"/>
</dbReference>
<dbReference type="Pfam" id="PF13246">
    <property type="entry name" value="Cation_ATPase"/>
    <property type="match status" value="1"/>
</dbReference>
<dbReference type="PRINTS" id="PR00119">
    <property type="entry name" value="CATATPASE"/>
</dbReference>
<organism evidence="10 11">
    <name type="scientific">Euplotes crassus</name>
    <dbReference type="NCBI Taxonomy" id="5936"/>
    <lineage>
        <taxon>Eukaryota</taxon>
        <taxon>Sar</taxon>
        <taxon>Alveolata</taxon>
        <taxon>Ciliophora</taxon>
        <taxon>Intramacronucleata</taxon>
        <taxon>Spirotrichea</taxon>
        <taxon>Hypotrichia</taxon>
        <taxon>Euplotida</taxon>
        <taxon>Euplotidae</taxon>
        <taxon>Moneuplotes</taxon>
    </lineage>
</organism>
<evidence type="ECO:0008006" key="12">
    <source>
        <dbReference type="Google" id="ProtNLM"/>
    </source>
</evidence>
<feature type="transmembrane region" description="Helical" evidence="7">
    <location>
        <begin position="934"/>
        <end position="953"/>
    </location>
</feature>
<dbReference type="GO" id="GO:0005388">
    <property type="term" value="F:P-type calcium transporter activity"/>
    <property type="evidence" value="ECO:0007669"/>
    <property type="project" value="TreeGrafter"/>
</dbReference>
<gene>
    <name evidence="10" type="ORF">ECRASSUSDP1_LOCUS18498</name>
</gene>
<proteinExistence type="predicted"/>
<dbReference type="Pfam" id="PF00122">
    <property type="entry name" value="E1-E2_ATPase"/>
    <property type="match status" value="1"/>
</dbReference>
<sequence>MEDHLLEGYAPDSLDIDKELLMSFFDKDNREREGAEMPMSLRKMNINELMRRLNTSAHQGISLDESEILKRRNKYGNNLMTPEKTPRKTGDNDYSDVNLSRKRTISAYTLDHFKDKMWSILLLCCLILLAISIFEENNSTLNTWLIGTTVLSMYVLILVLHIIFERYKHNTLLNTIREMENKIEVTVIRDSKEFVIKQSELVVGDIVILSGGDAIPADCVVIEANLQAKVDESYLTPDINPVQKKAIKVFQETFEKQKEESKQSYDIEVPDPFLLASTFVISGRMKALVLAVGRNTYVRSQNLHSPYYTIMGEKRTILQSKIDRIVNNIGKYSLPMCIIILSTMFFKHIWVNLNQEEANYNLKGLEIFGGTFYLITYFCILLIMFIPVGLSNAVEFIITYIIKISSENCICLSKSTPENMARIDQLCIEKGGTLTTKKMEVVQIDVFDRTHTQIETIDDKRRDLIVSNLAINVVHLNSMGRIVTNLNNERRHIGNRMECAFLEFLSKNGIDYQEIRKNSTEISQTNPSEQIRIVVTVAEHKEDPNLLRVYANGSTDVFLTRCNRILSSNGQKVPFTYSQKQQIIEETIQKYQKNRLRVLALGYKDITKEEYYSLSEEQNSELIGKHFILVSLIALDDPTRGEEAQKAVSDCRKAGVNVRIISGDSTEATKAIAKETGVLCDFDEICVNNVCIEGEEFAKKVGGIITHSKKSRWRKDYIKNESAFKECIKDLKIISCSSSEHKYLLVTGLKNEGYTVGVTGITPADTKSLLKADVGLTLNQLGSEVAKHSSDAILQNDSLKSIVIGILWGRNLFTIIKKYLQFYCTFLFVLLFIILFGTLIQGSIPFNLFELLWLHIIVDFIVLFVFLLEKPSSGLLLQNVVKYSDPLLNENILKFIILVGSYEILALIVTQILIEYFSSQVIPLGSLWESDSGVTGTIIFQIFFYFIMCNLILSKTLKTNEITILHDIWSTTGIIILALTLIQTALVTYGNQLISYKVINIYHHLFSLFIGLTPLLIGLVTKHLIPSSPFTFKISENPLERNENKGNLLHYLRKKVPLPPKRSVKQKWRENPSTQYDTKGKLKVQWAMDEEEGKGSRTK</sequence>
<comment type="subcellular location">
    <subcellularLocation>
        <location evidence="1">Endomembrane system</location>
        <topology evidence="1">Multi-pass membrane protein</topology>
    </subcellularLocation>
</comment>
<dbReference type="InterPro" id="IPR023214">
    <property type="entry name" value="HAD_sf"/>
</dbReference>